<dbReference type="EMBL" id="DTFV01000116">
    <property type="protein sequence ID" value="HGI31242.1"/>
    <property type="molecule type" value="Genomic_DNA"/>
</dbReference>
<keyword evidence="1" id="KW-0472">Membrane</keyword>
<feature type="transmembrane region" description="Helical" evidence="1">
    <location>
        <begin position="107"/>
        <end position="124"/>
    </location>
</feature>
<name>A0A7V4DEY1_9BACT</name>
<evidence type="ECO:0000256" key="1">
    <source>
        <dbReference type="SAM" id="Phobius"/>
    </source>
</evidence>
<evidence type="ECO:0000313" key="2">
    <source>
        <dbReference type="EMBL" id="HGI31242.1"/>
    </source>
</evidence>
<dbReference type="GO" id="GO:0022857">
    <property type="term" value="F:transmembrane transporter activity"/>
    <property type="evidence" value="ECO:0007669"/>
    <property type="project" value="InterPro"/>
</dbReference>
<feature type="transmembrane region" description="Helical" evidence="1">
    <location>
        <begin position="12"/>
        <end position="32"/>
    </location>
</feature>
<sequence>MERKALSASLPLRLSLVATLVALCVVGSFVKIPSPTGTVALDSLPGFFGVLLLSYPEGALIAFLGHILTSLNVGFPLGAFVHLVIALEMAGIALAFRFAFLRWKYPGAVLVGTILNGVFAPLSVVPLFGWGFFFGILPSLLVGSFVNTFLAALLHRALTRR</sequence>
<dbReference type="Gene3D" id="1.10.1760.20">
    <property type="match status" value="1"/>
</dbReference>
<reference evidence="2" key="1">
    <citation type="journal article" date="2020" name="mSystems">
        <title>Genome- and Community-Level Interaction Insights into Carbon Utilization and Element Cycling Functions of Hydrothermarchaeota in Hydrothermal Sediment.</title>
        <authorList>
            <person name="Zhou Z."/>
            <person name="Liu Y."/>
            <person name="Xu W."/>
            <person name="Pan J."/>
            <person name="Luo Z.H."/>
            <person name="Li M."/>
        </authorList>
    </citation>
    <scope>NUCLEOTIDE SEQUENCE [LARGE SCALE GENOMIC DNA]</scope>
    <source>
        <strain evidence="2">SpSt-747</strain>
    </source>
</reference>
<gene>
    <name evidence="2" type="ORF">ENV30_08070</name>
</gene>
<feature type="transmembrane region" description="Helical" evidence="1">
    <location>
        <begin position="44"/>
        <end position="68"/>
    </location>
</feature>
<dbReference type="AlphaFoldDB" id="A0A7V4DEY1"/>
<protein>
    <submittedName>
        <fullName evidence="2">ECF transporter S component</fullName>
    </submittedName>
</protein>
<feature type="transmembrane region" description="Helical" evidence="1">
    <location>
        <begin position="130"/>
        <end position="154"/>
    </location>
</feature>
<keyword evidence="1" id="KW-0812">Transmembrane</keyword>
<comment type="caution">
    <text evidence="2">The sequence shown here is derived from an EMBL/GenBank/DDBJ whole genome shotgun (WGS) entry which is preliminary data.</text>
</comment>
<accession>A0A7V4DEY1</accession>
<proteinExistence type="predicted"/>
<organism evidence="2">
    <name type="scientific">Candidatus Caldatribacterium californiense</name>
    <dbReference type="NCBI Taxonomy" id="1454726"/>
    <lineage>
        <taxon>Bacteria</taxon>
        <taxon>Pseudomonadati</taxon>
        <taxon>Atribacterota</taxon>
        <taxon>Atribacteria</taxon>
        <taxon>Atribacterales</taxon>
        <taxon>Candidatus Caldatribacteriaceae</taxon>
        <taxon>Candidatus Caldatribacterium</taxon>
    </lineage>
</organism>
<keyword evidence="1" id="KW-1133">Transmembrane helix</keyword>
<feature type="transmembrane region" description="Helical" evidence="1">
    <location>
        <begin position="80"/>
        <end position="100"/>
    </location>
</feature>